<feature type="active site" description="Proton donor" evidence="3">
    <location>
        <position position="290"/>
    </location>
</feature>
<keyword evidence="2 3" id="KW-0326">Glycosidase</keyword>
<evidence type="ECO:0000313" key="6">
    <source>
        <dbReference type="Proteomes" id="UP000823890"/>
    </source>
</evidence>
<dbReference type="EMBL" id="DWWO01000118">
    <property type="protein sequence ID" value="HJC34861.1"/>
    <property type="molecule type" value="Genomic_DNA"/>
</dbReference>
<dbReference type="AlphaFoldDB" id="A0A9D2SUR5"/>
<dbReference type="Pfam" id="PF07555">
    <property type="entry name" value="NAGidase"/>
    <property type="match status" value="1"/>
</dbReference>
<dbReference type="SUPFAM" id="SSF140657">
    <property type="entry name" value="Hyaluronidase post-catalytic domain-like"/>
    <property type="match status" value="1"/>
</dbReference>
<accession>A0A9D2SUR5</accession>
<dbReference type="Pfam" id="PF02838">
    <property type="entry name" value="Glyco_hydro_20b"/>
    <property type="match status" value="1"/>
</dbReference>
<evidence type="ECO:0000256" key="3">
    <source>
        <dbReference type="PROSITE-ProRule" id="PRU01353"/>
    </source>
</evidence>
<dbReference type="GO" id="GO:1901135">
    <property type="term" value="P:carbohydrate derivative metabolic process"/>
    <property type="evidence" value="ECO:0007669"/>
    <property type="project" value="UniProtKB-ARBA"/>
</dbReference>
<dbReference type="PROSITE" id="PS52009">
    <property type="entry name" value="GH84"/>
    <property type="match status" value="1"/>
</dbReference>
<dbReference type="Proteomes" id="UP000823890">
    <property type="component" value="Unassembled WGS sequence"/>
</dbReference>
<dbReference type="InterPro" id="IPR017853">
    <property type="entry name" value="GH"/>
</dbReference>
<dbReference type="GO" id="GO:0005975">
    <property type="term" value="P:carbohydrate metabolic process"/>
    <property type="evidence" value="ECO:0007669"/>
    <property type="project" value="UniProtKB-ARBA"/>
</dbReference>
<dbReference type="GO" id="GO:0015929">
    <property type="term" value="F:hexosaminidase activity"/>
    <property type="evidence" value="ECO:0007669"/>
    <property type="project" value="UniProtKB-ARBA"/>
</dbReference>
<feature type="non-terminal residue" evidence="5">
    <location>
        <position position="766"/>
    </location>
</feature>
<comment type="similarity">
    <text evidence="3">Belongs to the glycosyl hydrolase 84 family.</text>
</comment>
<dbReference type="SUPFAM" id="SSF55545">
    <property type="entry name" value="beta-N-acetylhexosaminidase-like domain"/>
    <property type="match status" value="1"/>
</dbReference>
<evidence type="ECO:0000256" key="1">
    <source>
        <dbReference type="ARBA" id="ARBA00022801"/>
    </source>
</evidence>
<reference evidence="5" key="2">
    <citation type="submission" date="2021-04" db="EMBL/GenBank/DDBJ databases">
        <authorList>
            <person name="Gilroy R."/>
        </authorList>
    </citation>
    <scope>NUCLEOTIDE SEQUENCE</scope>
    <source>
        <strain evidence="5">ChiW19-954</strain>
    </source>
</reference>
<keyword evidence="1 3" id="KW-0378">Hydrolase</keyword>
<protein>
    <submittedName>
        <fullName evidence="5">Beta-N-acetylglucosaminidase domain-containing protein</fullName>
    </submittedName>
</protein>
<evidence type="ECO:0000259" key="4">
    <source>
        <dbReference type="PROSITE" id="PS52009"/>
    </source>
</evidence>
<dbReference type="InterPro" id="IPR011496">
    <property type="entry name" value="O-GlcNAcase_cat"/>
</dbReference>
<dbReference type="Gene3D" id="3.20.20.80">
    <property type="entry name" value="Glycosidases"/>
    <property type="match status" value="1"/>
</dbReference>
<dbReference type="PANTHER" id="PTHR13170:SF16">
    <property type="entry name" value="PROTEIN O-GLCNACASE"/>
    <property type="match status" value="1"/>
</dbReference>
<dbReference type="Gene3D" id="3.30.379.10">
    <property type="entry name" value="Chitobiase/beta-hexosaminidase domain 2-like"/>
    <property type="match status" value="1"/>
</dbReference>
<dbReference type="InterPro" id="IPR051822">
    <property type="entry name" value="Glycosyl_Hydrolase_84"/>
</dbReference>
<comment type="caution">
    <text evidence="5">The sequence shown here is derived from an EMBL/GenBank/DDBJ whole genome shotgun (WGS) entry which is preliminary data.</text>
</comment>
<feature type="domain" description="GH84" evidence="4">
    <location>
        <begin position="168"/>
        <end position="438"/>
    </location>
</feature>
<dbReference type="InterPro" id="IPR029018">
    <property type="entry name" value="Hex-like_dom2"/>
</dbReference>
<dbReference type="Gene3D" id="1.20.58.460">
    <property type="entry name" value="Hyaluronidase post-catalytic domain-like"/>
    <property type="match status" value="1"/>
</dbReference>
<name>A0A9D2SUR5_9FIRM</name>
<evidence type="ECO:0000313" key="5">
    <source>
        <dbReference type="EMBL" id="HJC34861.1"/>
    </source>
</evidence>
<reference evidence="5" key="1">
    <citation type="journal article" date="2021" name="PeerJ">
        <title>Extensive microbial diversity within the chicken gut microbiome revealed by metagenomics and culture.</title>
        <authorList>
            <person name="Gilroy R."/>
            <person name="Ravi A."/>
            <person name="Getino M."/>
            <person name="Pursley I."/>
            <person name="Horton D.L."/>
            <person name="Alikhan N.F."/>
            <person name="Baker D."/>
            <person name="Gharbi K."/>
            <person name="Hall N."/>
            <person name="Watson M."/>
            <person name="Adriaenssens E.M."/>
            <person name="Foster-Nyarko E."/>
            <person name="Jarju S."/>
            <person name="Secka A."/>
            <person name="Antonio M."/>
            <person name="Oren A."/>
            <person name="Chaudhuri R.R."/>
            <person name="La Ragione R."/>
            <person name="Hildebrand F."/>
            <person name="Pallen M.J."/>
        </authorList>
    </citation>
    <scope>NUCLEOTIDE SEQUENCE</scope>
    <source>
        <strain evidence="5">ChiW19-954</strain>
    </source>
</reference>
<dbReference type="InterPro" id="IPR015882">
    <property type="entry name" value="HEX_bac_N"/>
</dbReference>
<gene>
    <name evidence="5" type="ORF">H9758_09780</name>
</gene>
<organism evidence="5 6">
    <name type="scientific">Candidatus Mediterraneibacter faecipullorum</name>
    <dbReference type="NCBI Taxonomy" id="2838670"/>
    <lineage>
        <taxon>Bacteria</taxon>
        <taxon>Bacillati</taxon>
        <taxon>Bacillota</taxon>
        <taxon>Clostridia</taxon>
        <taxon>Lachnospirales</taxon>
        <taxon>Lachnospiraceae</taxon>
        <taxon>Mediterraneibacter</taxon>
    </lineage>
</organism>
<evidence type="ECO:0000256" key="2">
    <source>
        <dbReference type="ARBA" id="ARBA00023295"/>
    </source>
</evidence>
<dbReference type="PANTHER" id="PTHR13170">
    <property type="entry name" value="O-GLCNACASE"/>
    <property type="match status" value="1"/>
</dbReference>
<dbReference type="SUPFAM" id="SSF51445">
    <property type="entry name" value="(Trans)glycosidases"/>
    <property type="match status" value="1"/>
</dbReference>
<proteinExistence type="inferred from homology"/>
<sequence>MLAGSLYIAPAAEAEAADQTEYEIYPTPHVMTYEDGDYIIRDEVNVVYESGIDEATKDRLNETLALKSDISVEESDSIVDGMTNILVGIDGSGEYVDNYVDENIEVTTEGLFDELDSYVLDSGDGVITVLGADTDASFYGLTSLYHIIKQMDSYTIRNFHIEDWADVASRGFIEGYYGNPWSTEDRINLMTWGGYYKLNSYFYAPKNDPKHNSNWRQLYTDEEIETLIKPLADAGNASKCRFVYALHTFMNNAVRFDTEEHYQEDLAIVQAKFEQVIEAGVRQVAILADDAANVGADNYIKFLNDMTDWLAEMGKKYPDLKQTLPFCTVEYMYNGQSYYQQFPENVQIVMTGGRIWGEVSNSFTETFTNTAGRGPYMWINWPCTDNSKNHLIMGGYSTFLHPGVDPAKIQGIVLNPMQQSEPSKVAIFGNACYSWNIWETEEEADLAWNNSFKYVDHNSAIETEGSNALRELSKHMMNQNMDSRVTALQESVDLAPMLTAFKDKLNSNTVTAEDVDALIAEFEVLQDAADIYEAQAGDTNVRDQIIYWLDCWDDTTDAAIAYLNGVKAVINGDTTAILQYNTAGKTAFDSSKTHALWYLDHYEYAEVGVQHIVPFIQAAADYVSKYAETAMNPDAVIQSFITNRTDSPNGSTDNVFDGDDSTMASYRNPVWIYTGDYVGVMYNRVISISDIRFLLGTGKNHFEASKLQYTVDGSEWLDLELTGMDNAFTGVRDQYLEVVVGTENLPDDFQAMGIRLVATADNQLDA</sequence>